<feature type="transmembrane region" description="Helical" evidence="5">
    <location>
        <begin position="12"/>
        <end position="34"/>
    </location>
</feature>
<gene>
    <name evidence="6" type="ORF">Apau_0137</name>
</gene>
<feature type="transmembrane region" description="Helical" evidence="5">
    <location>
        <begin position="417"/>
        <end position="436"/>
    </location>
</feature>
<keyword evidence="4 5" id="KW-0472">Membrane</keyword>
<evidence type="ECO:0000256" key="5">
    <source>
        <dbReference type="SAM" id="Phobius"/>
    </source>
</evidence>
<feature type="transmembrane region" description="Helical" evidence="5">
    <location>
        <begin position="329"/>
        <end position="349"/>
    </location>
</feature>
<evidence type="ECO:0000256" key="1">
    <source>
        <dbReference type="ARBA" id="ARBA00004141"/>
    </source>
</evidence>
<dbReference type="InterPro" id="IPR050598">
    <property type="entry name" value="AminoAcid_Transporter"/>
</dbReference>
<sequence>MSGQTKELGRKLGFWAALAIAVGTTVGSGIFASVGEVAGAAGSPLMTILAFVVGGLIIIPQMCVYAELSTAYPVDGADYIYLKMAGSRPLAFLSGWATFWANDPPSISIMALAILNYLTVFVPFGADTIQGKLIATVLVLAFMTLHLRSVEGGGGFQTLITAAKVLPFVVVIGVGLFYLKGTFLGAPAAEGAPTGMSALWAGISATSWSYTGMSAITYMTGEIKDPGRTMPRALIGSCLLVLALYSALAVVMCGLLPFDRLCASQAPIADAIAQVPGIGGLASKFVAITGIIVIIGSLSSCIMYQPRLEYAMAKDGLFFRQFAHVHEKYATPDFSIVVQCMLGILLIYISNLRDLLGYFTLVLCFKNTMTFCSILWCRRREDYNPLWRTPLFWPMTILAIGTSLMLVVSTFLWAPMPGLVCAVVVILTGLPCYWFWNRKNRGVTES</sequence>
<dbReference type="PIRSF" id="PIRSF006060">
    <property type="entry name" value="AA_transporter"/>
    <property type="match status" value="1"/>
</dbReference>
<feature type="transmembrane region" description="Helical" evidence="5">
    <location>
        <begin position="389"/>
        <end position="411"/>
    </location>
</feature>
<dbReference type="Pfam" id="PF13520">
    <property type="entry name" value="AA_permease_2"/>
    <property type="match status" value="1"/>
</dbReference>
<reference evidence="6 7" key="1">
    <citation type="journal article" date="2010" name="Stand. Genomic Sci.">
        <title>Non-contiguous finished genome sequence of Aminomonas paucivorans type strain (GLU-3).</title>
        <authorList>
            <person name="Pitluck S."/>
            <person name="Yasawong M."/>
            <person name="Held B."/>
            <person name="Lapidus A."/>
            <person name="Nolan M."/>
            <person name="Copeland A."/>
            <person name="Lucas S."/>
            <person name="Del Rio T.G."/>
            <person name="Tice H."/>
            <person name="Cheng J.F."/>
            <person name="Chertkov O."/>
            <person name="Goodwin L."/>
            <person name="Tapia R."/>
            <person name="Han C."/>
            <person name="Liolios K."/>
            <person name="Ivanova N."/>
            <person name="Mavromatis K."/>
            <person name="Ovchinnikova G."/>
            <person name="Pati A."/>
            <person name="Chen A."/>
            <person name="Palaniappan K."/>
            <person name="Land M."/>
            <person name="Hauser L."/>
            <person name="Chang Y.J."/>
            <person name="Jeffries C.D."/>
            <person name="Pukall R."/>
            <person name="Spring S."/>
            <person name="Rohde M."/>
            <person name="Sikorski J."/>
            <person name="Goker M."/>
            <person name="Woyke T."/>
            <person name="Bristow J."/>
            <person name="Eisen J.A."/>
            <person name="Markowitz V."/>
            <person name="Hugenholtz P."/>
            <person name="Kyrpides N.C."/>
            <person name="Klenk H.P."/>
        </authorList>
    </citation>
    <scope>NUCLEOTIDE SEQUENCE [LARGE SCALE GENOMIC DNA]</scope>
    <source>
        <strain evidence="6 7">DSM 12260</strain>
    </source>
</reference>
<feature type="transmembrane region" description="Helical" evidence="5">
    <location>
        <begin position="46"/>
        <end position="68"/>
    </location>
</feature>
<dbReference type="PANTHER" id="PTHR11785">
    <property type="entry name" value="AMINO ACID TRANSPORTER"/>
    <property type="match status" value="1"/>
</dbReference>
<organism evidence="6 7">
    <name type="scientific">Aminomonas paucivorans DSM 12260</name>
    <dbReference type="NCBI Taxonomy" id="584708"/>
    <lineage>
        <taxon>Bacteria</taxon>
        <taxon>Thermotogati</taxon>
        <taxon>Synergistota</taxon>
        <taxon>Synergistia</taxon>
        <taxon>Synergistales</taxon>
        <taxon>Synergistaceae</taxon>
        <taxon>Aminomonas</taxon>
    </lineage>
</organism>
<comment type="subcellular location">
    <subcellularLocation>
        <location evidence="1">Membrane</location>
        <topology evidence="1">Multi-pass membrane protein</topology>
    </subcellularLocation>
</comment>
<evidence type="ECO:0000256" key="2">
    <source>
        <dbReference type="ARBA" id="ARBA00022692"/>
    </source>
</evidence>
<dbReference type="EMBL" id="CM001022">
    <property type="protein sequence ID" value="EFQ22574.1"/>
    <property type="molecule type" value="Genomic_DNA"/>
</dbReference>
<evidence type="ECO:0000313" key="6">
    <source>
        <dbReference type="EMBL" id="EFQ22574.1"/>
    </source>
</evidence>
<dbReference type="RefSeq" id="WP_006299716.1">
    <property type="nucleotide sequence ID" value="NZ_CM001022.1"/>
</dbReference>
<evidence type="ECO:0000313" key="7">
    <source>
        <dbReference type="Proteomes" id="UP000005096"/>
    </source>
</evidence>
<feature type="transmembrane region" description="Helical" evidence="5">
    <location>
        <begin position="107"/>
        <end position="126"/>
    </location>
</feature>
<dbReference type="InterPro" id="IPR002293">
    <property type="entry name" value="AA/rel_permease1"/>
</dbReference>
<feature type="transmembrane region" description="Helical" evidence="5">
    <location>
        <begin position="156"/>
        <end position="179"/>
    </location>
</feature>
<keyword evidence="7" id="KW-1185">Reference proteome</keyword>
<feature type="transmembrane region" description="Helical" evidence="5">
    <location>
        <begin position="285"/>
        <end position="304"/>
    </location>
</feature>
<dbReference type="AlphaFoldDB" id="E3CWR9"/>
<dbReference type="PaxDb" id="584708-Apau_0137"/>
<dbReference type="Proteomes" id="UP000005096">
    <property type="component" value="Chromosome"/>
</dbReference>
<dbReference type="PANTHER" id="PTHR11785:SF512">
    <property type="entry name" value="SOBREMESA, ISOFORM B"/>
    <property type="match status" value="1"/>
</dbReference>
<evidence type="ECO:0000256" key="4">
    <source>
        <dbReference type="ARBA" id="ARBA00023136"/>
    </source>
</evidence>
<keyword evidence="2 5" id="KW-0812">Transmembrane</keyword>
<dbReference type="eggNOG" id="COG0531">
    <property type="taxonomic scope" value="Bacteria"/>
</dbReference>
<feature type="transmembrane region" description="Helical" evidence="5">
    <location>
        <begin position="233"/>
        <end position="258"/>
    </location>
</feature>
<proteinExistence type="predicted"/>
<dbReference type="GO" id="GO:0016020">
    <property type="term" value="C:membrane"/>
    <property type="evidence" value="ECO:0007669"/>
    <property type="project" value="UniProtKB-SubCell"/>
</dbReference>
<feature type="transmembrane region" description="Helical" evidence="5">
    <location>
        <begin position="355"/>
        <end position="377"/>
    </location>
</feature>
<keyword evidence="3 5" id="KW-1133">Transmembrane helix</keyword>
<dbReference type="Gene3D" id="1.20.1740.10">
    <property type="entry name" value="Amino acid/polyamine transporter I"/>
    <property type="match status" value="1"/>
</dbReference>
<protein>
    <submittedName>
        <fullName evidence="6">Fructoselysine transporter, APC superfamily</fullName>
    </submittedName>
</protein>
<feature type="transmembrane region" description="Helical" evidence="5">
    <location>
        <begin position="80"/>
        <end position="101"/>
    </location>
</feature>
<accession>E3CWR9</accession>
<dbReference type="HOGENOM" id="CLU_007946_3_4_0"/>
<name>E3CWR9_9BACT</name>
<dbReference type="STRING" id="584708.Apau_0137"/>
<evidence type="ECO:0000256" key="3">
    <source>
        <dbReference type="ARBA" id="ARBA00022989"/>
    </source>
</evidence>
<dbReference type="GO" id="GO:0015179">
    <property type="term" value="F:L-amino acid transmembrane transporter activity"/>
    <property type="evidence" value="ECO:0007669"/>
    <property type="project" value="TreeGrafter"/>
</dbReference>